<dbReference type="InterPro" id="IPR005467">
    <property type="entry name" value="His_kinase_dom"/>
</dbReference>
<dbReference type="KEGG" id="ptan:CRYO30217_02536"/>
<dbReference type="SMART" id="SM00387">
    <property type="entry name" value="HATPase_c"/>
    <property type="match status" value="1"/>
</dbReference>
<dbReference type="InterPro" id="IPR013656">
    <property type="entry name" value="PAS_4"/>
</dbReference>
<proteinExistence type="predicted"/>
<dbReference type="PANTHER" id="PTHR43304:SF1">
    <property type="entry name" value="PAC DOMAIN-CONTAINING PROTEIN"/>
    <property type="match status" value="1"/>
</dbReference>
<evidence type="ECO:0000256" key="4">
    <source>
        <dbReference type="ARBA" id="ARBA00022679"/>
    </source>
</evidence>
<dbReference type="InterPro" id="IPR036097">
    <property type="entry name" value="HisK_dim/P_sf"/>
</dbReference>
<dbReference type="Gene3D" id="3.30.450.20">
    <property type="entry name" value="PAS domain"/>
    <property type="match status" value="1"/>
</dbReference>
<evidence type="ECO:0000313" key="8">
    <source>
        <dbReference type="Proteomes" id="UP000683507"/>
    </source>
</evidence>
<dbReference type="Pfam" id="PF02518">
    <property type="entry name" value="HATPase_c"/>
    <property type="match status" value="1"/>
</dbReference>
<keyword evidence="4 7" id="KW-0808">Transferase</keyword>
<dbReference type="SUPFAM" id="SSF55874">
    <property type="entry name" value="ATPase domain of HSP90 chaperone/DNA topoisomerase II/histidine kinase"/>
    <property type="match status" value="1"/>
</dbReference>
<organism evidence="7 8">
    <name type="scientific">Parvicella tangerina</name>
    <dbReference type="NCBI Taxonomy" id="2829795"/>
    <lineage>
        <taxon>Bacteria</taxon>
        <taxon>Pseudomonadati</taxon>
        <taxon>Bacteroidota</taxon>
        <taxon>Flavobacteriia</taxon>
        <taxon>Flavobacteriales</taxon>
        <taxon>Parvicellaceae</taxon>
        <taxon>Parvicella</taxon>
    </lineage>
</organism>
<gene>
    <name evidence="7" type="primary">sasA_7</name>
    <name evidence="7" type="ORF">CRYO30217_02536</name>
</gene>
<dbReference type="Pfam" id="PF08448">
    <property type="entry name" value="PAS_4"/>
    <property type="match status" value="1"/>
</dbReference>
<dbReference type="EC" id="2.7.13.3" evidence="2"/>
<dbReference type="PRINTS" id="PR00344">
    <property type="entry name" value="BCTRLSENSOR"/>
</dbReference>
<evidence type="ECO:0000256" key="3">
    <source>
        <dbReference type="ARBA" id="ARBA00022553"/>
    </source>
</evidence>
<evidence type="ECO:0000256" key="5">
    <source>
        <dbReference type="ARBA" id="ARBA00022777"/>
    </source>
</evidence>
<accession>A0A916JNY7</accession>
<dbReference type="Gene3D" id="1.10.287.130">
    <property type="match status" value="1"/>
</dbReference>
<dbReference type="InterPro" id="IPR003594">
    <property type="entry name" value="HATPase_dom"/>
</dbReference>
<dbReference type="PROSITE" id="PS50109">
    <property type="entry name" value="HIS_KIN"/>
    <property type="match status" value="1"/>
</dbReference>
<keyword evidence="8" id="KW-1185">Reference proteome</keyword>
<dbReference type="SUPFAM" id="SSF47384">
    <property type="entry name" value="Homodimeric domain of signal transducing histidine kinase"/>
    <property type="match status" value="1"/>
</dbReference>
<dbReference type="InterPro" id="IPR003661">
    <property type="entry name" value="HisK_dim/P_dom"/>
</dbReference>
<dbReference type="SMART" id="SM00388">
    <property type="entry name" value="HisKA"/>
    <property type="match status" value="1"/>
</dbReference>
<dbReference type="SMART" id="SM00091">
    <property type="entry name" value="PAS"/>
    <property type="match status" value="1"/>
</dbReference>
<reference evidence="7" key="1">
    <citation type="submission" date="2021-04" db="EMBL/GenBank/DDBJ databases">
        <authorList>
            <person name="Rodrigo-Torres L."/>
            <person name="Arahal R. D."/>
            <person name="Lucena T."/>
        </authorList>
    </citation>
    <scope>NUCLEOTIDE SEQUENCE</scope>
    <source>
        <strain evidence="7">AS29M-1</strain>
    </source>
</reference>
<dbReference type="InterPro" id="IPR004358">
    <property type="entry name" value="Sig_transdc_His_kin-like_C"/>
</dbReference>
<name>A0A916JNY7_9FLAO</name>
<keyword evidence="5" id="KW-0418">Kinase</keyword>
<dbReference type="Proteomes" id="UP000683507">
    <property type="component" value="Chromosome"/>
</dbReference>
<dbReference type="CDD" id="cd00130">
    <property type="entry name" value="PAS"/>
    <property type="match status" value="1"/>
</dbReference>
<dbReference type="FunFam" id="3.30.565.10:FF:000006">
    <property type="entry name" value="Sensor histidine kinase WalK"/>
    <property type="match status" value="1"/>
</dbReference>
<dbReference type="AlphaFoldDB" id="A0A916JNY7"/>
<dbReference type="InterPro" id="IPR036890">
    <property type="entry name" value="HATPase_C_sf"/>
</dbReference>
<feature type="domain" description="Histidine kinase" evidence="6">
    <location>
        <begin position="125"/>
        <end position="337"/>
    </location>
</feature>
<dbReference type="GO" id="GO:0000155">
    <property type="term" value="F:phosphorelay sensor kinase activity"/>
    <property type="evidence" value="ECO:0007669"/>
    <property type="project" value="InterPro"/>
</dbReference>
<evidence type="ECO:0000313" key="7">
    <source>
        <dbReference type="EMBL" id="CAG5084673.1"/>
    </source>
</evidence>
<evidence type="ECO:0000259" key="6">
    <source>
        <dbReference type="PROSITE" id="PS50109"/>
    </source>
</evidence>
<dbReference type="SUPFAM" id="SSF55785">
    <property type="entry name" value="PYP-like sensor domain (PAS domain)"/>
    <property type="match status" value="1"/>
</dbReference>
<dbReference type="EMBL" id="OU015584">
    <property type="protein sequence ID" value="CAG5084673.1"/>
    <property type="molecule type" value="Genomic_DNA"/>
</dbReference>
<comment type="catalytic activity">
    <reaction evidence="1">
        <text>ATP + protein L-histidine = ADP + protein N-phospho-L-histidine.</text>
        <dbReference type="EC" id="2.7.13.3"/>
    </reaction>
</comment>
<keyword evidence="3" id="KW-0597">Phosphoprotein</keyword>
<dbReference type="RefSeq" id="WP_258542757.1">
    <property type="nucleotide sequence ID" value="NZ_OU015584.1"/>
</dbReference>
<dbReference type="NCBIfam" id="TIGR00229">
    <property type="entry name" value="sensory_box"/>
    <property type="match status" value="1"/>
</dbReference>
<dbReference type="InterPro" id="IPR052162">
    <property type="entry name" value="Sensor_kinase/Photoreceptor"/>
</dbReference>
<protein>
    <recommendedName>
        <fullName evidence="2">histidine kinase</fullName>
        <ecNumber evidence="2">2.7.13.3</ecNumber>
    </recommendedName>
</protein>
<dbReference type="InterPro" id="IPR000014">
    <property type="entry name" value="PAS"/>
</dbReference>
<evidence type="ECO:0000256" key="2">
    <source>
        <dbReference type="ARBA" id="ARBA00012438"/>
    </source>
</evidence>
<dbReference type="PANTHER" id="PTHR43304">
    <property type="entry name" value="PHYTOCHROME-LIKE PROTEIN CPH1"/>
    <property type="match status" value="1"/>
</dbReference>
<dbReference type="Pfam" id="PF00512">
    <property type="entry name" value="HisKA"/>
    <property type="match status" value="1"/>
</dbReference>
<sequence>MNNKEYLNVLNSLKEGFQILDKDLKYVFLNRAAEQHSRMPPDSLIGRKMTECYPGIEKTKLFELIQDTLNNKRHNELDNEFFYPSGEKGWFKLSIQYSNERIFIVSHDITELVNKNKELEQFSYITSHDLQEPINSIISFVRLLEKDKEKMSPMSLKSIEVIAKSANRMKDFVVSLLEFSKVGAEKEKAEVNIENLVNNLKVDLHSLIEQSQATVNYQGGPITLMAFESDLTKLFQNLIVNGIKYTKEGIRPVVTIDVEEMHEKYKFSVTDNGIGIAEEQHHKIFEVFRRLHARDEYSGTGIGLAHCKKVAELHSGEIWLTSEPGKGSTFYFTISKR</sequence>
<dbReference type="CDD" id="cd00082">
    <property type="entry name" value="HisKA"/>
    <property type="match status" value="1"/>
</dbReference>
<dbReference type="Gene3D" id="3.30.565.10">
    <property type="entry name" value="Histidine kinase-like ATPase, C-terminal domain"/>
    <property type="match status" value="1"/>
</dbReference>
<dbReference type="InterPro" id="IPR035965">
    <property type="entry name" value="PAS-like_dom_sf"/>
</dbReference>
<evidence type="ECO:0000256" key="1">
    <source>
        <dbReference type="ARBA" id="ARBA00000085"/>
    </source>
</evidence>